<sequence length="141" mass="17047">MDNEKKFYLRVGQNAEEVSEEIYKEYYKMRRRERYLEERDIAHGQFLYSQFDNVYEDILGEELLKDSTKEDVCDSVVTKVMIEKLRKSLKLLNDEELELIIDLFYKEKSQRQLSREIGIPLMTINSRKDCILKKLKKHLEN</sequence>
<name>A0A0L6JVM7_9FIRM</name>
<evidence type="ECO:0000313" key="2">
    <source>
        <dbReference type="EMBL" id="KNY29487.1"/>
    </source>
</evidence>
<accession>A0A0L6JVM7</accession>
<dbReference type="SUPFAM" id="SSF88659">
    <property type="entry name" value="Sigma3 and sigma4 domains of RNA polymerase sigma factors"/>
    <property type="match status" value="1"/>
</dbReference>
<dbReference type="InterPro" id="IPR007630">
    <property type="entry name" value="RNA_pol_sigma70_r4"/>
</dbReference>
<reference evidence="3" key="1">
    <citation type="submission" date="2015-07" db="EMBL/GenBank/DDBJ databases">
        <title>Near-Complete Genome Sequence of the Cellulolytic Bacterium Bacteroides (Pseudobacteroides) cellulosolvens ATCC 35603.</title>
        <authorList>
            <person name="Dassa B."/>
            <person name="Utturkar S.M."/>
            <person name="Klingeman D.M."/>
            <person name="Hurt R.A."/>
            <person name="Keller M."/>
            <person name="Xu J."/>
            <person name="Reddy Y.H.K."/>
            <person name="Borovok I."/>
            <person name="Grinberg I.R."/>
            <person name="Lamed R."/>
            <person name="Zhivin O."/>
            <person name="Bayer E.A."/>
            <person name="Brown S.D."/>
        </authorList>
    </citation>
    <scope>NUCLEOTIDE SEQUENCE [LARGE SCALE GENOMIC DNA]</scope>
    <source>
        <strain evidence="3">DSM 2933</strain>
    </source>
</reference>
<dbReference type="InterPro" id="IPR036388">
    <property type="entry name" value="WH-like_DNA-bd_sf"/>
</dbReference>
<dbReference type="AlphaFoldDB" id="A0A0L6JVM7"/>
<protein>
    <submittedName>
        <fullName evidence="2">Sigma-70 region 4 domain protein</fullName>
    </submittedName>
</protein>
<proteinExistence type="predicted"/>
<organism evidence="2 3">
    <name type="scientific">Pseudobacteroides cellulosolvens ATCC 35603 = DSM 2933</name>
    <dbReference type="NCBI Taxonomy" id="398512"/>
    <lineage>
        <taxon>Bacteria</taxon>
        <taxon>Bacillati</taxon>
        <taxon>Bacillota</taxon>
        <taxon>Clostridia</taxon>
        <taxon>Eubacteriales</taxon>
        <taxon>Oscillospiraceae</taxon>
        <taxon>Pseudobacteroides</taxon>
    </lineage>
</organism>
<dbReference type="OrthoDB" id="9814320at2"/>
<dbReference type="eggNOG" id="COG1595">
    <property type="taxonomic scope" value="Bacteria"/>
</dbReference>
<dbReference type="GO" id="GO:0006352">
    <property type="term" value="P:DNA-templated transcription initiation"/>
    <property type="evidence" value="ECO:0007669"/>
    <property type="project" value="InterPro"/>
</dbReference>
<dbReference type="GO" id="GO:0003700">
    <property type="term" value="F:DNA-binding transcription factor activity"/>
    <property type="evidence" value="ECO:0007669"/>
    <property type="project" value="InterPro"/>
</dbReference>
<evidence type="ECO:0000259" key="1">
    <source>
        <dbReference type="Pfam" id="PF04545"/>
    </source>
</evidence>
<dbReference type="InterPro" id="IPR013324">
    <property type="entry name" value="RNA_pol_sigma_r3/r4-like"/>
</dbReference>
<evidence type="ECO:0000313" key="3">
    <source>
        <dbReference type="Proteomes" id="UP000036923"/>
    </source>
</evidence>
<dbReference type="RefSeq" id="WP_036935490.1">
    <property type="nucleotide sequence ID" value="NZ_JQKC01000001.1"/>
</dbReference>
<dbReference type="Pfam" id="PF04545">
    <property type="entry name" value="Sigma70_r4"/>
    <property type="match status" value="1"/>
</dbReference>
<gene>
    <name evidence="2" type="ORF">Bccel_4761</name>
</gene>
<feature type="domain" description="RNA polymerase sigma-70 region 4" evidence="1">
    <location>
        <begin position="89"/>
        <end position="137"/>
    </location>
</feature>
<comment type="caution">
    <text evidence="2">The sequence shown here is derived from an EMBL/GenBank/DDBJ whole genome shotgun (WGS) entry which is preliminary data.</text>
</comment>
<dbReference type="Gene3D" id="1.10.10.10">
    <property type="entry name" value="Winged helix-like DNA-binding domain superfamily/Winged helix DNA-binding domain"/>
    <property type="match status" value="1"/>
</dbReference>
<dbReference type="EMBL" id="LGTC01000001">
    <property type="protein sequence ID" value="KNY29487.1"/>
    <property type="molecule type" value="Genomic_DNA"/>
</dbReference>
<dbReference type="STRING" id="398512.Bccel_4761"/>
<dbReference type="Proteomes" id="UP000036923">
    <property type="component" value="Unassembled WGS sequence"/>
</dbReference>
<keyword evidence="3" id="KW-1185">Reference proteome</keyword>